<dbReference type="SUPFAM" id="SSF64593">
    <property type="entry name" value="Intermediate filament protein, coiled coil region"/>
    <property type="match status" value="1"/>
</dbReference>
<dbReference type="GO" id="GO:0045109">
    <property type="term" value="P:intermediate filament organization"/>
    <property type="evidence" value="ECO:0007669"/>
    <property type="project" value="TreeGrafter"/>
</dbReference>
<evidence type="ECO:0000313" key="6">
    <source>
        <dbReference type="Proteomes" id="UP000335636"/>
    </source>
</evidence>
<dbReference type="GO" id="GO:0030280">
    <property type="term" value="F:structural constituent of skin epidermis"/>
    <property type="evidence" value="ECO:0007669"/>
    <property type="project" value="TreeGrafter"/>
</dbReference>
<dbReference type="PROSITE" id="PS51842">
    <property type="entry name" value="IF_ROD_2"/>
    <property type="match status" value="1"/>
</dbReference>
<keyword evidence="2" id="KW-0403">Intermediate filament</keyword>
<keyword evidence="1" id="KW-0416">Keratin</keyword>
<name>A0A5E4AAH3_MARMO</name>
<dbReference type="InterPro" id="IPR039008">
    <property type="entry name" value="IF_rod_dom"/>
</dbReference>
<dbReference type="AlphaFoldDB" id="A0A5E4AAH3"/>
<gene>
    <name evidence="5" type="ORF">MONAX_5E021127</name>
</gene>
<dbReference type="Pfam" id="PF00038">
    <property type="entry name" value="Filament"/>
    <property type="match status" value="1"/>
</dbReference>
<evidence type="ECO:0000256" key="2">
    <source>
        <dbReference type="ARBA" id="ARBA00022754"/>
    </source>
</evidence>
<dbReference type="PANTHER" id="PTHR45616:SF29">
    <property type="entry name" value="KERATIN, TYPE II CYTOSKELETAL 2 ORAL"/>
    <property type="match status" value="1"/>
</dbReference>
<dbReference type="Pfam" id="PF16208">
    <property type="entry name" value="Keratin_2_head"/>
    <property type="match status" value="2"/>
</dbReference>
<dbReference type="GO" id="GO:0045095">
    <property type="term" value="C:keratin filament"/>
    <property type="evidence" value="ECO:0007669"/>
    <property type="project" value="TreeGrafter"/>
</dbReference>
<reference evidence="5" key="1">
    <citation type="submission" date="2019-04" db="EMBL/GenBank/DDBJ databases">
        <authorList>
            <person name="Alioto T."/>
            <person name="Alioto T."/>
        </authorList>
    </citation>
    <scope>NUCLEOTIDE SEQUENCE [LARGE SCALE GENOMIC DNA]</scope>
</reference>
<accession>A0A5E4AAH3</accession>
<evidence type="ECO:0000256" key="3">
    <source>
        <dbReference type="ARBA" id="ARBA00023054"/>
    </source>
</evidence>
<dbReference type="PANTHER" id="PTHR45616">
    <property type="entry name" value="GATA-TYPE DOMAIN-CONTAINING PROTEIN"/>
    <property type="match status" value="1"/>
</dbReference>
<protein>
    <recommendedName>
        <fullName evidence="4">IF rod domain-containing protein</fullName>
    </recommendedName>
</protein>
<dbReference type="EMBL" id="CABDUW010000031">
    <property type="protein sequence ID" value="VTJ53631.1"/>
    <property type="molecule type" value="Genomic_DNA"/>
</dbReference>
<keyword evidence="3" id="KW-0175">Coiled coil</keyword>
<sequence>MSGVARSRGAGGGASGFRGAAGGFGSRSLYNLGGKRVSPSVWQLGAQGLVALVEDIASVPVAWVVAIEVALGVDMERFGGGRAMGGIQEVTVNQSFLQPLSVETDPQIGEGKAQEREQIKTLNNKFVSFIDQVRVLEHQNKVLESKWELLQQQSIISGLGPHNLAPFFESYISFLRKQLDLFLGERGAWRET</sequence>
<feature type="domain" description="IF rod" evidence="4">
    <location>
        <begin position="115"/>
        <end position="192"/>
    </location>
</feature>
<proteinExistence type="predicted"/>
<organism evidence="5 6">
    <name type="scientific">Marmota monax</name>
    <name type="common">Woodchuck</name>
    <dbReference type="NCBI Taxonomy" id="9995"/>
    <lineage>
        <taxon>Eukaryota</taxon>
        <taxon>Metazoa</taxon>
        <taxon>Chordata</taxon>
        <taxon>Craniata</taxon>
        <taxon>Vertebrata</taxon>
        <taxon>Euteleostomi</taxon>
        <taxon>Mammalia</taxon>
        <taxon>Eutheria</taxon>
        <taxon>Euarchontoglires</taxon>
        <taxon>Glires</taxon>
        <taxon>Rodentia</taxon>
        <taxon>Sciuromorpha</taxon>
        <taxon>Sciuridae</taxon>
        <taxon>Xerinae</taxon>
        <taxon>Marmotini</taxon>
        <taxon>Marmota</taxon>
    </lineage>
</organism>
<dbReference type="InterPro" id="IPR032444">
    <property type="entry name" value="Keratin_2_head"/>
</dbReference>
<dbReference type="Proteomes" id="UP000335636">
    <property type="component" value="Unassembled WGS sequence"/>
</dbReference>
<dbReference type="GO" id="GO:0031424">
    <property type="term" value="P:keratinization"/>
    <property type="evidence" value="ECO:0007669"/>
    <property type="project" value="TreeGrafter"/>
</dbReference>
<evidence type="ECO:0000259" key="4">
    <source>
        <dbReference type="PROSITE" id="PS51842"/>
    </source>
</evidence>
<dbReference type="GO" id="GO:0005615">
    <property type="term" value="C:extracellular space"/>
    <property type="evidence" value="ECO:0007669"/>
    <property type="project" value="TreeGrafter"/>
</dbReference>
<keyword evidence="6" id="KW-1185">Reference proteome</keyword>
<comment type="caution">
    <text evidence="5">The sequence shown here is derived from an EMBL/GenBank/DDBJ whole genome shotgun (WGS) entry which is preliminary data.</text>
</comment>
<evidence type="ECO:0000313" key="5">
    <source>
        <dbReference type="EMBL" id="VTJ53631.1"/>
    </source>
</evidence>
<evidence type="ECO:0000256" key="1">
    <source>
        <dbReference type="ARBA" id="ARBA00022744"/>
    </source>
</evidence>